<dbReference type="EMBL" id="QHKS01000006">
    <property type="protein sequence ID" value="RDK02660.1"/>
    <property type="molecule type" value="Genomic_DNA"/>
</dbReference>
<dbReference type="Pfam" id="PF05681">
    <property type="entry name" value="Fumerase"/>
    <property type="match status" value="1"/>
</dbReference>
<evidence type="ECO:0000256" key="2">
    <source>
        <dbReference type="ARBA" id="ARBA00022485"/>
    </source>
</evidence>
<dbReference type="GO" id="GO:0051539">
    <property type="term" value="F:4 iron, 4 sulfur cluster binding"/>
    <property type="evidence" value="ECO:0007669"/>
    <property type="project" value="UniProtKB-KW"/>
</dbReference>
<sequence>MNIIETDDLIRRIGHAMHELCASNGFARIGGCSVFATLGMDVQWGGGTLARIIEAGVLRQTGEVPIEIYYNVVQGSGIDLRIALTDGDAPGRALLKMLNPSDSIVDWAVQAASTWHRGQGVESVLGLGIGGNPELAMRMARMALFEPHDIAQVMERGAHGWLEQLRVELMAACAVAGYPVKDVLIDAAPTHAGTKPVALMCGDLAASRFAHVVLTGNPVRSGADGAQRVTDPFPGCVREDG</sequence>
<reference evidence="9" key="1">
    <citation type="submission" date="2018-05" db="EMBL/GenBank/DDBJ databases">
        <authorList>
            <person name="Feng T."/>
        </authorList>
    </citation>
    <scope>NUCLEOTIDE SEQUENCE [LARGE SCALE GENOMIC DNA]</scope>
    <source>
        <strain evidence="9">S27</strain>
    </source>
</reference>
<dbReference type="GO" id="GO:0016829">
    <property type="term" value="F:lyase activity"/>
    <property type="evidence" value="ECO:0007669"/>
    <property type="project" value="UniProtKB-KW"/>
</dbReference>
<evidence type="ECO:0000313" key="9">
    <source>
        <dbReference type="Proteomes" id="UP000254875"/>
    </source>
</evidence>
<dbReference type="PANTHER" id="PTHR43351">
    <property type="entry name" value="L(+)-TARTRATE DEHYDRATASE SUBUNIT BETA"/>
    <property type="match status" value="1"/>
</dbReference>
<organism evidence="8 9">
    <name type="scientific">Paraburkholderia lacunae</name>
    <dbReference type="NCBI Taxonomy" id="2211104"/>
    <lineage>
        <taxon>Bacteria</taxon>
        <taxon>Pseudomonadati</taxon>
        <taxon>Pseudomonadota</taxon>
        <taxon>Betaproteobacteria</taxon>
        <taxon>Burkholderiales</taxon>
        <taxon>Burkholderiaceae</taxon>
        <taxon>Paraburkholderia</taxon>
    </lineage>
</organism>
<evidence type="ECO:0000256" key="6">
    <source>
        <dbReference type="ARBA" id="ARBA00023239"/>
    </source>
</evidence>
<feature type="domain" description="Fe-S hydro-lyase tartrate dehydratase alpha-type catalytic" evidence="7">
    <location>
        <begin position="63"/>
        <end position="201"/>
    </location>
</feature>
<evidence type="ECO:0000313" key="8">
    <source>
        <dbReference type="EMBL" id="RDK02660.1"/>
    </source>
</evidence>
<evidence type="ECO:0000256" key="1">
    <source>
        <dbReference type="ARBA" id="ARBA00008876"/>
    </source>
</evidence>
<keyword evidence="4" id="KW-0408">Iron</keyword>
<name>A0A370NAM2_9BURK</name>
<keyword evidence="9" id="KW-1185">Reference proteome</keyword>
<comment type="similarity">
    <text evidence="1">Belongs to the class-I fumarase family.</text>
</comment>
<protein>
    <recommendedName>
        <fullName evidence="7">Fe-S hydro-lyase tartrate dehydratase alpha-type catalytic domain-containing protein</fullName>
    </recommendedName>
</protein>
<dbReference type="InterPro" id="IPR004646">
    <property type="entry name" value="Fe-S_hydro-lyase_TtdA-typ_cat"/>
</dbReference>
<proteinExistence type="inferred from homology"/>
<accession>A0A370NAM2</accession>
<keyword evidence="6" id="KW-0456">Lyase</keyword>
<keyword evidence="2" id="KW-0004">4Fe-4S</keyword>
<dbReference type="AlphaFoldDB" id="A0A370NAM2"/>
<evidence type="ECO:0000256" key="5">
    <source>
        <dbReference type="ARBA" id="ARBA00023014"/>
    </source>
</evidence>
<evidence type="ECO:0000256" key="4">
    <source>
        <dbReference type="ARBA" id="ARBA00023004"/>
    </source>
</evidence>
<dbReference type="GO" id="GO:0046872">
    <property type="term" value="F:metal ion binding"/>
    <property type="evidence" value="ECO:0007669"/>
    <property type="project" value="UniProtKB-KW"/>
</dbReference>
<evidence type="ECO:0000259" key="7">
    <source>
        <dbReference type="Pfam" id="PF05681"/>
    </source>
</evidence>
<comment type="caution">
    <text evidence="8">The sequence shown here is derived from an EMBL/GenBank/DDBJ whole genome shotgun (WGS) entry which is preliminary data.</text>
</comment>
<gene>
    <name evidence="8" type="ORF">DLM46_10380</name>
</gene>
<keyword evidence="5" id="KW-0411">Iron-sulfur</keyword>
<dbReference type="PANTHER" id="PTHR43351:SF2">
    <property type="entry name" value="L(+)-TARTRATE DEHYDRATASE SUBUNIT BETA-RELATED"/>
    <property type="match status" value="1"/>
</dbReference>
<keyword evidence="3" id="KW-0479">Metal-binding</keyword>
<evidence type="ECO:0000256" key="3">
    <source>
        <dbReference type="ARBA" id="ARBA00022723"/>
    </source>
</evidence>
<dbReference type="OrthoDB" id="9798978at2"/>
<dbReference type="Proteomes" id="UP000254875">
    <property type="component" value="Unassembled WGS sequence"/>
</dbReference>